<dbReference type="PANTHER" id="PTHR18966">
    <property type="entry name" value="IONOTROPIC GLUTAMATE RECEPTOR"/>
    <property type="match status" value="1"/>
</dbReference>
<keyword evidence="11" id="KW-0407">Ion channel</keyword>
<feature type="binding site" evidence="12">
    <location>
        <position position="509"/>
    </location>
    <ligand>
        <name>L-glutamate</name>
        <dbReference type="ChEBI" id="CHEBI:29985"/>
    </ligand>
</feature>
<organism evidence="18">
    <name type="scientific">Echinostoma caproni</name>
    <dbReference type="NCBI Taxonomy" id="27848"/>
    <lineage>
        <taxon>Eukaryota</taxon>
        <taxon>Metazoa</taxon>
        <taxon>Spiralia</taxon>
        <taxon>Lophotrochozoa</taxon>
        <taxon>Platyhelminthes</taxon>
        <taxon>Trematoda</taxon>
        <taxon>Digenea</taxon>
        <taxon>Plagiorchiida</taxon>
        <taxon>Echinostomata</taxon>
        <taxon>Echinostomatoidea</taxon>
        <taxon>Echinostomatidae</taxon>
        <taxon>Echinostoma</taxon>
    </lineage>
</organism>
<feature type="site" description="Crucial to convey clamshell closure to channel opening" evidence="13">
    <location>
        <position position="654"/>
    </location>
</feature>
<dbReference type="InterPro" id="IPR001508">
    <property type="entry name" value="Iono_Glu_rcpt_met"/>
</dbReference>
<gene>
    <name evidence="16" type="ORF">ECPE_LOCUS2080</name>
</gene>
<dbReference type="Gene3D" id="1.10.287.70">
    <property type="match status" value="1"/>
</dbReference>
<feature type="domain" description="Ionotropic glutamate receptor C-terminal" evidence="15">
    <location>
        <begin position="552"/>
        <end position="799"/>
    </location>
</feature>
<evidence type="ECO:0000256" key="4">
    <source>
        <dbReference type="ARBA" id="ARBA00022692"/>
    </source>
</evidence>
<dbReference type="AlphaFoldDB" id="A0A183A545"/>
<dbReference type="Proteomes" id="UP000272942">
    <property type="component" value="Unassembled WGS sequence"/>
</dbReference>
<evidence type="ECO:0000256" key="10">
    <source>
        <dbReference type="ARBA" id="ARBA00023286"/>
    </source>
</evidence>
<dbReference type="SUPFAM" id="SSF53850">
    <property type="entry name" value="Periplasmic binding protein-like II"/>
    <property type="match status" value="1"/>
</dbReference>
<keyword evidence="6" id="KW-0406">Ion transport</keyword>
<name>A0A183A545_9TREM</name>
<keyword evidence="8" id="KW-0675">Receptor</keyword>
<dbReference type="EMBL" id="UZAN01039404">
    <property type="protein sequence ID" value="VDP65350.1"/>
    <property type="molecule type" value="Genomic_DNA"/>
</dbReference>
<evidence type="ECO:0000313" key="18">
    <source>
        <dbReference type="WBParaSite" id="ECPE_0000208001-mRNA-1"/>
    </source>
</evidence>
<feature type="binding site" evidence="12">
    <location>
        <position position="514"/>
    </location>
    <ligand>
        <name>L-glutamate</name>
        <dbReference type="ChEBI" id="CHEBI:29985"/>
    </ligand>
</feature>
<dbReference type="WBParaSite" id="ECPE_0000208001-mRNA-1">
    <property type="protein sequence ID" value="ECPE_0000208001-mRNA-1"/>
    <property type="gene ID" value="ECPE_0000208001"/>
</dbReference>
<evidence type="ECO:0000313" key="16">
    <source>
        <dbReference type="EMBL" id="VDP65350.1"/>
    </source>
</evidence>
<evidence type="ECO:0000256" key="1">
    <source>
        <dbReference type="ARBA" id="ARBA00004651"/>
    </source>
</evidence>
<dbReference type="GO" id="GO:0015276">
    <property type="term" value="F:ligand-gated monoatomic ion channel activity"/>
    <property type="evidence" value="ECO:0007669"/>
    <property type="project" value="InterPro"/>
</dbReference>
<reference evidence="18" key="1">
    <citation type="submission" date="2016-06" db="UniProtKB">
        <authorList>
            <consortium name="WormBaseParasite"/>
        </authorList>
    </citation>
    <scope>IDENTIFICATION</scope>
</reference>
<evidence type="ECO:0000256" key="9">
    <source>
        <dbReference type="ARBA" id="ARBA00023180"/>
    </source>
</evidence>
<evidence type="ECO:0000256" key="7">
    <source>
        <dbReference type="ARBA" id="ARBA00023136"/>
    </source>
</evidence>
<dbReference type="Pfam" id="PF00060">
    <property type="entry name" value="Lig_chan"/>
    <property type="match status" value="1"/>
</dbReference>
<keyword evidence="7" id="KW-0472">Membrane</keyword>
<evidence type="ECO:0000256" key="13">
    <source>
        <dbReference type="PIRSR" id="PIRSR601508-2"/>
    </source>
</evidence>
<evidence type="ECO:0000313" key="17">
    <source>
        <dbReference type="Proteomes" id="UP000272942"/>
    </source>
</evidence>
<keyword evidence="10" id="KW-1071">Ligand-gated ion channel</keyword>
<evidence type="ECO:0000256" key="11">
    <source>
        <dbReference type="ARBA" id="ARBA00023303"/>
    </source>
</evidence>
<dbReference type="Gene3D" id="3.40.190.10">
    <property type="entry name" value="Periplasmic binding protein-like II"/>
    <property type="match status" value="2"/>
</dbReference>
<accession>A0A183A545</accession>
<keyword evidence="17" id="KW-1185">Reference proteome</keyword>
<dbReference type="InterPro" id="IPR001320">
    <property type="entry name" value="Iontro_rcpt_C"/>
</dbReference>
<keyword evidence="5" id="KW-1133">Transmembrane helix</keyword>
<evidence type="ECO:0000256" key="14">
    <source>
        <dbReference type="PIRSR" id="PIRSR601508-3"/>
    </source>
</evidence>
<dbReference type="GO" id="GO:0038023">
    <property type="term" value="F:signaling receptor activity"/>
    <property type="evidence" value="ECO:0007669"/>
    <property type="project" value="InterPro"/>
</dbReference>
<protein>
    <submittedName>
        <fullName evidence="18">PBPe domain-containing protein</fullName>
    </submittedName>
</protein>
<feature type="binding site" evidence="12">
    <location>
        <position position="675"/>
    </location>
    <ligand>
        <name>L-glutamate</name>
        <dbReference type="ChEBI" id="CHEBI:29985"/>
    </ligand>
</feature>
<dbReference type="PRINTS" id="PR00177">
    <property type="entry name" value="NMDARECEPTOR"/>
</dbReference>
<sequence length="906" mass="101226">MESSGFDLVEMFDSMREDILHDSCVSLTPKECELIPNITFVIRSFSNSEVCSLISAGVRAIISMTTCSVAQEIEHVCEQYHIPHMAIPKPTCGNEINISQAKNGIADPTGSWDKNRKPWVVLDVSMVVQMLRAIELTEMVSRKMIFTDGYSVIPLKVLLSETDSILEGQPSATPSTHVFHLDEGLNDGERNPHTNSNSLASYLIWLRKALNDSDAPLSSNYYELFALNHDIERVTSVISETCMLNIDQFWVIVEFSDQAPYLITKVLTESLSGRGNCNNRRANVALIRQFPLDYALSLLKGLYTYEEEVYVKSLSGSTKEIPERLTIAGFIVFSLSKAYVGLVKEEPSFAAEESLSCETNQTFTYGVRLRNLMYDRIVASELNSKLYLYATHTYDFKYNMEFLLTASFSGGELKLTPNGETIAHESHGSGLFPNRFRGMHDTYLRIGVVIDPPFVNANGRSATGELLNVTGLIPDIMELLGERFKFRQLFSDISRFNQQRIDIAAALLTLTDDRSLHINYLGPFLISSTAMLGARVASDNSLFKMFKPFKPSVWIMIAASVIVSGLGLFAINRLSPFSAWNLGLPGAIADEVAVQENVWSTIGSFLLQGSEIFPLALSSRALVLLFWSVVVVVHATWQADLTAYMSRAYVQSSIRSMRELAYSYEYQPIAVSGSSIYGSFQSYPIRSTQEGIDAVIADPSLIFIHDKLLLRYAVSNECEKIQLLPITFAEAAAGFGVAKGRDFEKAFSDYLEGLQENGSIDRLINKWWFALNICKDKEPQYRQMTITDVLGAVIILSVAIGCSFLALFIECVYVRWLRPTIMQRIRRKVSIADRSIVCITEPSESNMGQSSLRRRSSMLLSILPDQIANEFRYGGRRRAICAHNAFSVNLPSDPDITRRSSGSVAY</sequence>
<evidence type="ECO:0000256" key="8">
    <source>
        <dbReference type="ARBA" id="ARBA00023170"/>
    </source>
</evidence>
<evidence type="ECO:0000256" key="5">
    <source>
        <dbReference type="ARBA" id="ARBA00022989"/>
    </source>
</evidence>
<dbReference type="OrthoDB" id="9997229at2759"/>
<proteinExistence type="predicted"/>
<keyword evidence="3" id="KW-1003">Cell membrane</keyword>
<keyword evidence="9" id="KW-0325">Glycoprotein</keyword>
<evidence type="ECO:0000256" key="12">
    <source>
        <dbReference type="PIRSR" id="PIRSR601508-1"/>
    </source>
</evidence>
<comment type="subcellular location">
    <subcellularLocation>
        <location evidence="1">Cell membrane</location>
        <topology evidence="1">Multi-pass membrane protein</topology>
    </subcellularLocation>
</comment>
<evidence type="ECO:0000256" key="2">
    <source>
        <dbReference type="ARBA" id="ARBA00022448"/>
    </source>
</evidence>
<keyword evidence="14" id="KW-1015">Disulfide bond</keyword>
<feature type="disulfide bond" evidence="14">
    <location>
        <begin position="718"/>
        <end position="774"/>
    </location>
</feature>
<keyword evidence="2" id="KW-0813">Transport</keyword>
<evidence type="ECO:0000256" key="6">
    <source>
        <dbReference type="ARBA" id="ARBA00023065"/>
    </source>
</evidence>
<feature type="binding site" evidence="12">
    <location>
        <position position="706"/>
    </location>
    <ligand>
        <name>L-glutamate</name>
        <dbReference type="ChEBI" id="CHEBI:29985"/>
    </ligand>
</feature>
<evidence type="ECO:0000256" key="3">
    <source>
        <dbReference type="ARBA" id="ARBA00022475"/>
    </source>
</evidence>
<reference evidence="16 17" key="2">
    <citation type="submission" date="2018-11" db="EMBL/GenBank/DDBJ databases">
        <authorList>
            <consortium name="Pathogen Informatics"/>
        </authorList>
    </citation>
    <scope>NUCLEOTIDE SEQUENCE [LARGE SCALE GENOMIC DNA]</scope>
    <source>
        <strain evidence="16 17">Egypt</strain>
    </source>
</reference>
<keyword evidence="4" id="KW-0812">Transmembrane</keyword>
<dbReference type="GO" id="GO:0005886">
    <property type="term" value="C:plasma membrane"/>
    <property type="evidence" value="ECO:0007669"/>
    <property type="project" value="UniProtKB-SubCell"/>
</dbReference>
<dbReference type="InterPro" id="IPR015683">
    <property type="entry name" value="Ionotropic_Glu_rcpt"/>
</dbReference>
<dbReference type="Gene3D" id="3.40.50.2300">
    <property type="match status" value="1"/>
</dbReference>
<evidence type="ECO:0000259" key="15">
    <source>
        <dbReference type="Pfam" id="PF00060"/>
    </source>
</evidence>